<comment type="subcellular location">
    <subcellularLocation>
        <location evidence="1">Membrane</location>
        <topology evidence="1">Multi-pass membrane protein</topology>
    </subcellularLocation>
</comment>
<feature type="transmembrane region" description="Helical" evidence="11">
    <location>
        <begin position="215"/>
        <end position="241"/>
    </location>
</feature>
<keyword evidence="4 11" id="KW-1133">Transmembrane helix</keyword>
<dbReference type="PRINTS" id="PR00762">
    <property type="entry name" value="CLCHANNEL"/>
</dbReference>
<evidence type="ECO:0000256" key="7">
    <source>
        <dbReference type="ARBA" id="ARBA00023173"/>
    </source>
</evidence>
<evidence type="ECO:0000256" key="9">
    <source>
        <dbReference type="ARBA" id="ARBA00023303"/>
    </source>
</evidence>
<evidence type="ECO:0000256" key="10">
    <source>
        <dbReference type="SAM" id="MobiDB-lite"/>
    </source>
</evidence>
<evidence type="ECO:0000256" key="11">
    <source>
        <dbReference type="SAM" id="Phobius"/>
    </source>
</evidence>
<keyword evidence="3 11" id="KW-0812">Transmembrane</keyword>
<feature type="transmembrane region" description="Helical" evidence="11">
    <location>
        <begin position="261"/>
        <end position="286"/>
    </location>
</feature>
<comment type="caution">
    <text evidence="12">The sequence shown here is derived from an EMBL/GenBank/DDBJ whole genome shotgun (WGS) entry which is preliminary data.</text>
</comment>
<organism evidence="12 13">
    <name type="scientific">Acidiferrimicrobium australe</name>
    <dbReference type="NCBI Taxonomy" id="2664430"/>
    <lineage>
        <taxon>Bacteria</taxon>
        <taxon>Bacillati</taxon>
        <taxon>Actinomycetota</taxon>
        <taxon>Acidimicrobiia</taxon>
        <taxon>Acidimicrobiales</taxon>
        <taxon>Acidimicrobiaceae</taxon>
        <taxon>Acidiferrimicrobium</taxon>
    </lineage>
</organism>
<feature type="transmembrane region" description="Helical" evidence="11">
    <location>
        <begin position="420"/>
        <end position="438"/>
    </location>
</feature>
<keyword evidence="8" id="KW-0868">Chloride</keyword>
<keyword evidence="5" id="KW-0406">Ion transport</keyword>
<accession>A0ABW9QXZ1</accession>
<feature type="region of interest" description="Disordered" evidence="10">
    <location>
        <begin position="1"/>
        <end position="36"/>
    </location>
</feature>
<dbReference type="InterPro" id="IPR050368">
    <property type="entry name" value="ClC-type_chloride_channel"/>
</dbReference>
<dbReference type="SUPFAM" id="SSF81340">
    <property type="entry name" value="Clc chloride channel"/>
    <property type="match status" value="1"/>
</dbReference>
<protein>
    <submittedName>
        <fullName evidence="12">Chloride channel protein</fullName>
    </submittedName>
</protein>
<proteinExistence type="predicted"/>
<keyword evidence="9" id="KW-0407">Ion channel</keyword>
<sequence length="480" mass="49165">MRREGQPAPSERVRTPAPYLRRRIPSGRGATEQPNVTSETAALTPRFWLAVLVTGVAAGLLGIAMMAILFTVEAVAFGGGPYLAAVERSRGWARVAPLLVAGAVAGPAWYLLRRFTKGQRSELDDALWSGDGSLSVRRSVGTSVLSELVIGTGASIGRESAPKLLGGLSGSVLAGPLRLTAEQRRLLVACGAGAGLAAVYNVPVAGALFTAEVLLGSIALPTVLPALACSGVATLTGWLYLHSHAVYPDVPAYHFEPAELVWALLAGPLIGLVAAGWIRLVAWVSYRRVGGRWAVAAPLAAFAILAAIGLRYPQLFGNGKDMANLAFLGDGTVGLFLVLGVLKPLVTALCLESGASGGLLTPSMSTGAVLGAGLGLAWSHLWPGAAAGAYGVIGGAAMLAAAMQAPLTGLVLMLEMTHSGFGIAVPVLAAVVTATVVARRIDGYSIYSGRLAPHERPARTLGPWNGASGHDAAPPPSPPS</sequence>
<dbReference type="Pfam" id="PF00654">
    <property type="entry name" value="Voltage_CLC"/>
    <property type="match status" value="1"/>
</dbReference>
<evidence type="ECO:0000313" key="12">
    <source>
        <dbReference type="EMBL" id="MST34288.1"/>
    </source>
</evidence>
<dbReference type="InterPro" id="IPR001807">
    <property type="entry name" value="ClC"/>
</dbReference>
<feature type="transmembrane region" description="Helical" evidence="11">
    <location>
        <begin position="390"/>
        <end position="414"/>
    </location>
</feature>
<evidence type="ECO:0000256" key="5">
    <source>
        <dbReference type="ARBA" id="ARBA00023065"/>
    </source>
</evidence>
<keyword evidence="7" id="KW-0869">Chloride channel</keyword>
<keyword evidence="2" id="KW-0813">Transport</keyword>
<reference evidence="12 13" key="1">
    <citation type="submission" date="2019-11" db="EMBL/GenBank/DDBJ databases">
        <title>Acidiferrimicrobium australis gen. nov., sp. nov., an acidophilic and obligately heterotrophic, member of the Actinobacteria that catalyses dissimilatory oxido- reduction of iron isolated from metal-rich acidic water in Chile.</title>
        <authorList>
            <person name="Gonzalez D."/>
            <person name="Huber K."/>
            <person name="Hedrich S."/>
            <person name="Rojas-Villalobos C."/>
            <person name="Quatrini R."/>
            <person name="Dinamarca M.A."/>
            <person name="Schwarz A."/>
            <person name="Canales C."/>
            <person name="Nancucheo I."/>
        </authorList>
    </citation>
    <scope>NUCLEOTIDE SEQUENCE [LARGE SCALE GENOMIC DNA]</scope>
    <source>
        <strain evidence="12 13">USS-CCA1</strain>
    </source>
</reference>
<keyword evidence="6 11" id="KW-0472">Membrane</keyword>
<feature type="transmembrane region" description="Helical" evidence="11">
    <location>
        <begin position="47"/>
        <end position="72"/>
    </location>
</feature>
<evidence type="ECO:0000256" key="6">
    <source>
        <dbReference type="ARBA" id="ARBA00023136"/>
    </source>
</evidence>
<dbReference type="PANTHER" id="PTHR43427:SF6">
    <property type="entry name" value="CHLORIDE CHANNEL PROTEIN CLC-E"/>
    <property type="match status" value="1"/>
</dbReference>
<feature type="transmembrane region" description="Helical" evidence="11">
    <location>
        <begin position="92"/>
        <end position="112"/>
    </location>
</feature>
<feature type="transmembrane region" description="Helical" evidence="11">
    <location>
        <begin position="354"/>
        <end position="378"/>
    </location>
</feature>
<evidence type="ECO:0000313" key="13">
    <source>
        <dbReference type="Proteomes" id="UP000437736"/>
    </source>
</evidence>
<name>A0ABW9QXZ1_9ACTN</name>
<feature type="transmembrane region" description="Helical" evidence="11">
    <location>
        <begin position="322"/>
        <end position="342"/>
    </location>
</feature>
<dbReference type="Gene3D" id="1.10.3080.10">
    <property type="entry name" value="Clc chloride channel"/>
    <property type="match status" value="1"/>
</dbReference>
<evidence type="ECO:0000256" key="3">
    <source>
        <dbReference type="ARBA" id="ARBA00022692"/>
    </source>
</evidence>
<evidence type="ECO:0000256" key="1">
    <source>
        <dbReference type="ARBA" id="ARBA00004141"/>
    </source>
</evidence>
<evidence type="ECO:0000256" key="4">
    <source>
        <dbReference type="ARBA" id="ARBA00022989"/>
    </source>
</evidence>
<feature type="transmembrane region" description="Helical" evidence="11">
    <location>
        <begin position="292"/>
        <end position="310"/>
    </location>
</feature>
<evidence type="ECO:0000256" key="8">
    <source>
        <dbReference type="ARBA" id="ARBA00023214"/>
    </source>
</evidence>
<dbReference type="InterPro" id="IPR014743">
    <property type="entry name" value="Cl-channel_core"/>
</dbReference>
<dbReference type="EMBL" id="WJHE01000930">
    <property type="protein sequence ID" value="MST34288.1"/>
    <property type="molecule type" value="Genomic_DNA"/>
</dbReference>
<gene>
    <name evidence="12" type="ORF">GHK86_16360</name>
</gene>
<dbReference type="PANTHER" id="PTHR43427">
    <property type="entry name" value="CHLORIDE CHANNEL PROTEIN CLC-E"/>
    <property type="match status" value="1"/>
</dbReference>
<feature type="transmembrane region" description="Helical" evidence="11">
    <location>
        <begin position="186"/>
        <end position="209"/>
    </location>
</feature>
<dbReference type="Proteomes" id="UP000437736">
    <property type="component" value="Unassembled WGS sequence"/>
</dbReference>
<keyword evidence="13" id="KW-1185">Reference proteome</keyword>
<evidence type="ECO:0000256" key="2">
    <source>
        <dbReference type="ARBA" id="ARBA00022448"/>
    </source>
</evidence>
<feature type="region of interest" description="Disordered" evidence="10">
    <location>
        <begin position="458"/>
        <end position="480"/>
    </location>
</feature>